<dbReference type="EMBL" id="JAHXZJ010002237">
    <property type="protein sequence ID" value="KAH0546538.1"/>
    <property type="molecule type" value="Genomic_DNA"/>
</dbReference>
<comment type="caution">
    <text evidence="1">The sequence shown here is derived from an EMBL/GenBank/DDBJ whole genome shotgun (WGS) entry which is preliminary data.</text>
</comment>
<proteinExistence type="predicted"/>
<gene>
    <name evidence="1" type="ORF">KQX54_011240</name>
</gene>
<reference evidence="1 2" key="1">
    <citation type="journal article" date="2021" name="J. Hered.">
        <title>A chromosome-level genome assembly of the parasitoid wasp, Cotesia glomerata (Hymenoptera: Braconidae).</title>
        <authorList>
            <person name="Pinto B.J."/>
            <person name="Weis J.J."/>
            <person name="Gamble T."/>
            <person name="Ode P.J."/>
            <person name="Paul R."/>
            <person name="Zaspel J.M."/>
        </authorList>
    </citation>
    <scope>NUCLEOTIDE SEQUENCE [LARGE SCALE GENOMIC DNA]</scope>
    <source>
        <strain evidence="1">CgM1</strain>
    </source>
</reference>
<feature type="non-terminal residue" evidence="1">
    <location>
        <position position="1"/>
    </location>
</feature>
<organism evidence="1 2">
    <name type="scientific">Cotesia glomerata</name>
    <name type="common">Lepidopteran parasitic wasp</name>
    <name type="synonym">Apanteles glomeratus</name>
    <dbReference type="NCBI Taxonomy" id="32391"/>
    <lineage>
        <taxon>Eukaryota</taxon>
        <taxon>Metazoa</taxon>
        <taxon>Ecdysozoa</taxon>
        <taxon>Arthropoda</taxon>
        <taxon>Hexapoda</taxon>
        <taxon>Insecta</taxon>
        <taxon>Pterygota</taxon>
        <taxon>Neoptera</taxon>
        <taxon>Endopterygota</taxon>
        <taxon>Hymenoptera</taxon>
        <taxon>Apocrita</taxon>
        <taxon>Ichneumonoidea</taxon>
        <taxon>Braconidae</taxon>
        <taxon>Microgastrinae</taxon>
        <taxon>Cotesia</taxon>
    </lineage>
</organism>
<dbReference type="AlphaFoldDB" id="A0AAV7HQW6"/>
<sequence>SIPPSPCGPRVHPEKDEGCSSDFECVIDWLELQVHLEKPWMSRRSGFIESWLDGRKTLKDLAAPHPP</sequence>
<evidence type="ECO:0000313" key="1">
    <source>
        <dbReference type="EMBL" id="KAH0546538.1"/>
    </source>
</evidence>
<protein>
    <submittedName>
        <fullName evidence="1">Uncharacterized protein</fullName>
    </submittedName>
</protein>
<dbReference type="Proteomes" id="UP000826195">
    <property type="component" value="Unassembled WGS sequence"/>
</dbReference>
<keyword evidence="2" id="KW-1185">Reference proteome</keyword>
<name>A0AAV7HQW6_COTGL</name>
<evidence type="ECO:0000313" key="2">
    <source>
        <dbReference type="Proteomes" id="UP000826195"/>
    </source>
</evidence>
<accession>A0AAV7HQW6</accession>